<dbReference type="Proteomes" id="UP000016424">
    <property type="component" value="Unassembled WGS sequence"/>
</dbReference>
<evidence type="ECO:0000256" key="2">
    <source>
        <dbReference type="ARBA" id="ARBA00023239"/>
    </source>
</evidence>
<dbReference type="InterPro" id="IPR050963">
    <property type="entry name" value="Sirohydro_Cobaltochel/CbiX"/>
</dbReference>
<dbReference type="GO" id="GO:0046872">
    <property type="term" value="F:metal ion binding"/>
    <property type="evidence" value="ECO:0007669"/>
    <property type="project" value="UniProtKB-KW"/>
</dbReference>
<dbReference type="PANTHER" id="PTHR33542:SF3">
    <property type="entry name" value="SIROHYDROCHLORIN FERROCHELATASE, CHLOROPLASTIC"/>
    <property type="match status" value="1"/>
</dbReference>
<evidence type="ECO:0000313" key="3">
    <source>
        <dbReference type="EMBL" id="GAD14749.1"/>
    </source>
</evidence>
<dbReference type="SUPFAM" id="SSF53800">
    <property type="entry name" value="Chelatase"/>
    <property type="match status" value="1"/>
</dbReference>
<keyword evidence="2" id="KW-0456">Lyase</keyword>
<accession>U2Y5Y2</accession>
<dbReference type="Gene3D" id="3.40.50.1400">
    <property type="match status" value="2"/>
</dbReference>
<dbReference type="Pfam" id="PF01903">
    <property type="entry name" value="CbiX"/>
    <property type="match status" value="2"/>
</dbReference>
<protein>
    <submittedName>
        <fullName evidence="3">Cobalamin (Vitamin B12) biosynthesis CbiX protein</fullName>
    </submittedName>
</protein>
<gene>
    <name evidence="3" type="ORF">GBL_2966</name>
</gene>
<organism evidence="3 4">
    <name type="scientific">Geobacillus kaustophilus GBlys</name>
    <dbReference type="NCBI Taxonomy" id="1337888"/>
    <lineage>
        <taxon>Bacteria</taxon>
        <taxon>Bacillati</taxon>
        <taxon>Bacillota</taxon>
        <taxon>Bacilli</taxon>
        <taxon>Bacillales</taxon>
        <taxon>Anoxybacillaceae</taxon>
        <taxon>Geobacillus</taxon>
        <taxon>Geobacillus thermoleovorans group</taxon>
    </lineage>
</organism>
<evidence type="ECO:0000256" key="1">
    <source>
        <dbReference type="ARBA" id="ARBA00022723"/>
    </source>
</evidence>
<evidence type="ECO:0000313" key="4">
    <source>
        <dbReference type="Proteomes" id="UP000016424"/>
    </source>
</evidence>
<dbReference type="CDD" id="cd03416">
    <property type="entry name" value="CbiX_SirB_N"/>
    <property type="match status" value="1"/>
</dbReference>
<name>U2Y5Y2_GEOKU</name>
<comment type="caution">
    <text evidence="3">The sequence shown here is derived from an EMBL/GenBank/DDBJ whole genome shotgun (WGS) entry which is preliminary data.</text>
</comment>
<dbReference type="PANTHER" id="PTHR33542">
    <property type="entry name" value="SIROHYDROCHLORIN FERROCHELATASE, CHLOROPLASTIC"/>
    <property type="match status" value="1"/>
</dbReference>
<dbReference type="GO" id="GO:0016829">
    <property type="term" value="F:lyase activity"/>
    <property type="evidence" value="ECO:0007669"/>
    <property type="project" value="UniProtKB-KW"/>
</dbReference>
<keyword evidence="1" id="KW-0479">Metal-binding</keyword>
<dbReference type="EMBL" id="BASG01000038">
    <property type="protein sequence ID" value="GAD14749.1"/>
    <property type="molecule type" value="Genomic_DNA"/>
</dbReference>
<reference evidence="4" key="1">
    <citation type="journal article" date="2013" name="Genome">
        <title>Draft Genome Sequence of Geobacillus kaustophilus GBlys, a Lysogenic Strain with Bacteriophage phiOH2.</title>
        <authorList>
            <person name="Doi K."/>
            <person name="Mori K."/>
            <person name="Martono H."/>
            <person name="Nagayoshi Y."/>
            <person name="Fujino Y."/>
            <person name="Tashiro K."/>
            <person name="Kuhara S."/>
            <person name="Ohshima T."/>
        </authorList>
    </citation>
    <scope>NUCLEOTIDE SEQUENCE [LARGE SCALE GENOMIC DNA]</scope>
    <source>
        <strain evidence="4">GBlys</strain>
    </source>
</reference>
<sequence>MSRCLRHPQPLAQHREAMAMEAVLYVSHGSRIAAARHEAARFVEQCRRAIDIPIQELCFVELAEPDIVTGVDRCVAQGATRVIVVPLLLLSAGHAKHDIPAALDIARRRHPSVDILCGAPFGVHEAMIDIMIDRISEQSAPLDGESMILLVGRGSSDPDTKRDMSAIAALLKEKTNVPHVDVCFLAAIRPTLDEGLERAHASAYRRVFVVPYLLFTGVLMKTIERKLQGFSVSDKQWHLCSYLGDHPRLVLLIQQQVLSLSSVKKGA</sequence>
<dbReference type="CDD" id="cd03414">
    <property type="entry name" value="CbiX_SirB_C"/>
    <property type="match status" value="1"/>
</dbReference>
<dbReference type="InterPro" id="IPR002762">
    <property type="entry name" value="CbiX-like"/>
</dbReference>
<dbReference type="AlphaFoldDB" id="U2Y5Y2"/>
<proteinExistence type="predicted"/>